<dbReference type="AlphaFoldDB" id="A0A0A1W0B0"/>
<organism evidence="1 2">
    <name type="scientific">Microcystis aeruginosa NIES-44</name>
    <dbReference type="NCBI Taxonomy" id="449439"/>
    <lineage>
        <taxon>Bacteria</taxon>
        <taxon>Bacillati</taxon>
        <taxon>Cyanobacteriota</taxon>
        <taxon>Cyanophyceae</taxon>
        <taxon>Oscillatoriophycideae</taxon>
        <taxon>Chroococcales</taxon>
        <taxon>Microcystaceae</taxon>
        <taxon>Microcystis</taxon>
    </lineage>
</organism>
<accession>A0A0A1W0B0</accession>
<reference evidence="2" key="1">
    <citation type="journal article" date="2015" name="Genome">
        <title>Whole Genome Sequence of the Non-Microcystin-Producing Microcystis aeruginosa Strain NIES-44.</title>
        <authorList>
            <person name="Okano K."/>
            <person name="Miyata N."/>
            <person name="Ozaki Y."/>
        </authorList>
    </citation>
    <scope>NUCLEOTIDE SEQUENCE [LARGE SCALE GENOMIC DNA]</scope>
    <source>
        <strain evidence="2">NIES-44</strain>
    </source>
</reference>
<evidence type="ECO:0008006" key="3">
    <source>
        <dbReference type="Google" id="ProtNLM"/>
    </source>
</evidence>
<proteinExistence type="predicted"/>
<evidence type="ECO:0000313" key="1">
    <source>
        <dbReference type="EMBL" id="GAL94926.1"/>
    </source>
</evidence>
<dbReference type="Gene3D" id="6.10.10.120">
    <property type="entry name" value="Antitoxin ParD1-like"/>
    <property type="match status" value="1"/>
</dbReference>
<evidence type="ECO:0000313" key="2">
    <source>
        <dbReference type="Proteomes" id="UP000030321"/>
    </source>
</evidence>
<name>A0A0A1W0B0_MICAE</name>
<dbReference type="Proteomes" id="UP000030321">
    <property type="component" value="Unassembled WGS sequence"/>
</dbReference>
<protein>
    <recommendedName>
        <fullName evidence="3">Type II toxin-antitoxin system ParD family antitoxin</fullName>
    </recommendedName>
</protein>
<sequence>MNIQLKPNQEKFIEEQLKSGRFDHVEQLIDTALHLLDTINEDYLQWREETGHQIDIAVAELDNGEGLEVETVINNILEKFQKERQSYSGKRLSEIQTKLCLAWFIACDTVPNTTAHRYKLVRYTYFSSLLTFASCLLPKTHNFCTSAD</sequence>
<dbReference type="RefSeq" id="WP_238567873.1">
    <property type="nucleotide sequence ID" value="NZ_BBPA01000066.1"/>
</dbReference>
<dbReference type="EMBL" id="BBPA01000066">
    <property type="protein sequence ID" value="GAL94926.1"/>
    <property type="molecule type" value="Genomic_DNA"/>
</dbReference>
<gene>
    <name evidence="1" type="ORF">N44_03781</name>
</gene>
<dbReference type="InterPro" id="IPR038296">
    <property type="entry name" value="ParD_sf"/>
</dbReference>
<comment type="caution">
    <text evidence="1">The sequence shown here is derived from an EMBL/GenBank/DDBJ whole genome shotgun (WGS) entry which is preliminary data.</text>
</comment>